<keyword evidence="6" id="KW-1185">Reference proteome</keyword>
<comment type="caution">
    <text evidence="5">The sequence shown here is derived from an EMBL/GenBank/DDBJ whole genome shotgun (WGS) entry which is preliminary data.</text>
</comment>
<accession>A0ABV8U1R1</accession>
<evidence type="ECO:0000256" key="3">
    <source>
        <dbReference type="ARBA" id="ARBA00023002"/>
    </source>
</evidence>
<evidence type="ECO:0000256" key="2">
    <source>
        <dbReference type="ARBA" id="ARBA00022857"/>
    </source>
</evidence>
<dbReference type="Proteomes" id="UP001595823">
    <property type="component" value="Unassembled WGS sequence"/>
</dbReference>
<evidence type="ECO:0000313" key="5">
    <source>
        <dbReference type="EMBL" id="MFC4336557.1"/>
    </source>
</evidence>
<dbReference type="InterPro" id="IPR002734">
    <property type="entry name" value="RibDG_C"/>
</dbReference>
<gene>
    <name evidence="5" type="ORF">ACFPET_15240</name>
</gene>
<sequence length="244" mass="26021">MNEPMLKRLSDLDEEALFAAYAPPRNPWLRVNFVSSADGAATVDGLSGGLSGHEDKRVFKMLRARCDVLLTGMGTVEAEAYGALLLSPERRQWRLDQGLPEFPVMAVASNSARLDPHSSLIRDAPRKPVLVCAADAPAERIAALRNVVDVIAVGEGSIDYPAAVEGLHELGHLQVLSEGGPHVFGELLRAGLVDELDVTYSPLLVGSGPTRIAGGPEGLEKTQEMTLAHALEAGGNLIARYVRA</sequence>
<reference evidence="6" key="1">
    <citation type="journal article" date="2019" name="Int. J. Syst. Evol. Microbiol.">
        <title>The Global Catalogue of Microorganisms (GCM) 10K type strain sequencing project: providing services to taxonomists for standard genome sequencing and annotation.</title>
        <authorList>
            <consortium name="The Broad Institute Genomics Platform"/>
            <consortium name="The Broad Institute Genome Sequencing Center for Infectious Disease"/>
            <person name="Wu L."/>
            <person name="Ma J."/>
        </authorList>
    </citation>
    <scope>NUCLEOTIDE SEQUENCE [LARGE SCALE GENOMIC DNA]</scope>
    <source>
        <strain evidence="6">IBRC-M 10908</strain>
    </source>
</reference>
<proteinExistence type="predicted"/>
<dbReference type="EMBL" id="JBHSDK010000021">
    <property type="protein sequence ID" value="MFC4336557.1"/>
    <property type="molecule type" value="Genomic_DNA"/>
</dbReference>
<dbReference type="PANTHER" id="PTHR38011">
    <property type="entry name" value="DIHYDROFOLATE REDUCTASE FAMILY PROTEIN (AFU_ORTHOLOGUE AFUA_8G06820)"/>
    <property type="match status" value="1"/>
</dbReference>
<dbReference type="RefSeq" id="WP_380622612.1">
    <property type="nucleotide sequence ID" value="NZ_JBHSDK010000021.1"/>
</dbReference>
<evidence type="ECO:0000256" key="1">
    <source>
        <dbReference type="ARBA" id="ARBA00005104"/>
    </source>
</evidence>
<dbReference type="InterPro" id="IPR050765">
    <property type="entry name" value="Riboflavin_Biosynth_HTPR"/>
</dbReference>
<dbReference type="PANTHER" id="PTHR38011:SF7">
    <property type="entry name" value="2,5-DIAMINO-6-RIBOSYLAMINO-4(3H)-PYRIMIDINONE 5'-PHOSPHATE REDUCTASE"/>
    <property type="match status" value="1"/>
</dbReference>
<keyword evidence="2" id="KW-0521">NADP</keyword>
<feature type="domain" description="Bacterial bifunctional deaminase-reductase C-terminal" evidence="4">
    <location>
        <begin position="27"/>
        <end position="234"/>
    </location>
</feature>
<evidence type="ECO:0000259" key="4">
    <source>
        <dbReference type="Pfam" id="PF01872"/>
    </source>
</evidence>
<comment type="pathway">
    <text evidence="1">Cofactor biosynthesis; riboflavin biosynthesis.</text>
</comment>
<keyword evidence="3" id="KW-0560">Oxidoreductase</keyword>
<evidence type="ECO:0000313" key="6">
    <source>
        <dbReference type="Proteomes" id="UP001595823"/>
    </source>
</evidence>
<dbReference type="SUPFAM" id="SSF53597">
    <property type="entry name" value="Dihydrofolate reductase-like"/>
    <property type="match status" value="1"/>
</dbReference>
<organism evidence="5 6">
    <name type="scientific">Salininema proteolyticum</name>
    <dbReference type="NCBI Taxonomy" id="1607685"/>
    <lineage>
        <taxon>Bacteria</taxon>
        <taxon>Bacillati</taxon>
        <taxon>Actinomycetota</taxon>
        <taxon>Actinomycetes</taxon>
        <taxon>Glycomycetales</taxon>
        <taxon>Glycomycetaceae</taxon>
        <taxon>Salininema</taxon>
    </lineage>
</organism>
<name>A0ABV8U1R1_9ACTN</name>
<dbReference type="Pfam" id="PF01872">
    <property type="entry name" value="RibD_C"/>
    <property type="match status" value="1"/>
</dbReference>
<dbReference type="InterPro" id="IPR024072">
    <property type="entry name" value="DHFR-like_dom_sf"/>
</dbReference>
<dbReference type="Gene3D" id="3.40.430.10">
    <property type="entry name" value="Dihydrofolate Reductase, subunit A"/>
    <property type="match status" value="1"/>
</dbReference>
<protein>
    <submittedName>
        <fullName evidence="5">Pyrimidine reductase family protein</fullName>
    </submittedName>
</protein>